<dbReference type="RefSeq" id="XP_028133200.1">
    <property type="nucleotide sequence ID" value="XM_028277399.1"/>
</dbReference>
<dbReference type="PROSITE" id="PS00028">
    <property type="entry name" value="ZINC_FINGER_C2H2_1"/>
    <property type="match status" value="1"/>
</dbReference>
<dbReference type="OrthoDB" id="6426693at2759"/>
<dbReference type="AlphaFoldDB" id="A0A6P7FJ15"/>
<reference evidence="2" key="1">
    <citation type="submission" date="2025-08" db="UniProtKB">
        <authorList>
            <consortium name="RefSeq"/>
        </authorList>
    </citation>
    <scope>IDENTIFICATION</scope>
    <source>
        <tissue evidence="2">Whole insect</tissue>
    </source>
</reference>
<dbReference type="SMART" id="SM00355">
    <property type="entry name" value="ZnF_C2H2"/>
    <property type="match status" value="2"/>
</dbReference>
<dbReference type="InterPro" id="IPR013087">
    <property type="entry name" value="Znf_C2H2_type"/>
</dbReference>
<dbReference type="PANTHER" id="PTHR33936:SF24">
    <property type="entry name" value="C2H2-TYPE DOMAIN-CONTAINING PROTEIN"/>
    <property type="match status" value="1"/>
</dbReference>
<dbReference type="InterPro" id="IPR052797">
    <property type="entry name" value="RegFact_GeneExpr_CellDeath"/>
</dbReference>
<evidence type="ECO:0000313" key="2">
    <source>
        <dbReference type="RefSeq" id="XP_028133200.1"/>
    </source>
</evidence>
<accession>A0A6P7FJ15</accession>
<protein>
    <submittedName>
        <fullName evidence="2">Uncharacterized protein LOC114328532</fullName>
    </submittedName>
</protein>
<dbReference type="PANTHER" id="PTHR33936">
    <property type="entry name" value="PROTEIN CBG17840"/>
    <property type="match status" value="1"/>
</dbReference>
<evidence type="ECO:0000259" key="1">
    <source>
        <dbReference type="PROSITE" id="PS00028"/>
    </source>
</evidence>
<organism evidence="2">
    <name type="scientific">Diabrotica virgifera virgifera</name>
    <name type="common">western corn rootworm</name>
    <dbReference type="NCBI Taxonomy" id="50390"/>
    <lineage>
        <taxon>Eukaryota</taxon>
        <taxon>Metazoa</taxon>
        <taxon>Ecdysozoa</taxon>
        <taxon>Arthropoda</taxon>
        <taxon>Hexapoda</taxon>
        <taxon>Insecta</taxon>
        <taxon>Pterygota</taxon>
        <taxon>Neoptera</taxon>
        <taxon>Endopterygota</taxon>
        <taxon>Coleoptera</taxon>
        <taxon>Polyphaga</taxon>
        <taxon>Cucujiformia</taxon>
        <taxon>Chrysomeloidea</taxon>
        <taxon>Chrysomelidae</taxon>
        <taxon>Galerucinae</taxon>
        <taxon>Diabroticina</taxon>
        <taxon>Diabroticites</taxon>
        <taxon>Diabrotica</taxon>
    </lineage>
</organism>
<dbReference type="KEGG" id="dvv:114328532"/>
<name>A0A6P7FJ15_DIAVI</name>
<feature type="domain" description="C2H2-type" evidence="1">
    <location>
        <begin position="43"/>
        <end position="65"/>
    </location>
</feature>
<dbReference type="InParanoid" id="A0A6P7FJ15"/>
<gene>
    <name evidence="2" type="primary">LOC114328532</name>
</gene>
<sequence length="394" mass="44981">MFYCKDCNLKPFSSQSALVTHRNAVHGAVRVQTYPIDVHANKCLDGCLISFPTVKDLRQHLARIHKILTGQEIFEFDDKDEFLKWMENINRDPRRKYIKTCELQDNEYLLVTHYDCKPIKDSISNDEDSDNSYAIQEDGESPSCTSQILVVNNLRTNLIVVTFFKNHYGHTKDMGHLEKPVSYVCRKSLSCVSKNLLKTPAQLPVRVTNADELVETDRRNNSFSEFNPGTKKRKKRMFKIKDMKKIKKSKTIIEDNSQDSDEMYSDHLYCKLSPDTTQSNDSTASNPLSINTKRTVDEAEVDVISASRDVNSEKTQLKKNIISLIKKLSEDNLELYDTNTLAQVQNSLSECCCFLGSYEIAADGESFSDDNSDANPPRISTSPPKLVWFPMKKD</sequence>
<proteinExistence type="predicted"/>